<accession>A0A7Y9JMC1</accession>
<comment type="caution">
    <text evidence="2">The sequence shown here is derived from an EMBL/GenBank/DDBJ whole genome shotgun (WGS) entry which is preliminary data.</text>
</comment>
<dbReference type="Proteomes" id="UP000529783">
    <property type="component" value="Unassembled WGS sequence"/>
</dbReference>
<protein>
    <submittedName>
        <fullName evidence="2">Uncharacterized protein</fullName>
    </submittedName>
</protein>
<keyword evidence="3" id="KW-1185">Reference proteome</keyword>
<sequence>MEHRRTETGTPAATGPLTGERARAAGTGGPGATDDRHVAGSTPAAPGTQAPETVPDTVPDPMPAHRGTDRPGTPVRDAGAIKTPSQEANQVKATTRDTDPIGTPVQSTEPKHAAPEKPGPAPGTAPGAAPGTAPGSATGVQEKLIASAEAERFRERWHGVQAAFVDDPGESVRQADGLASEAVDALGRALAAHRRSLTEALDGGGPADTERLRLALRGYRDLLDRIFAA</sequence>
<dbReference type="AlphaFoldDB" id="A0A7Y9JMC1"/>
<evidence type="ECO:0000313" key="3">
    <source>
        <dbReference type="Proteomes" id="UP000529783"/>
    </source>
</evidence>
<gene>
    <name evidence="2" type="ORF">BJY14_008432</name>
</gene>
<feature type="compositionally biased region" description="Polar residues" evidence="1">
    <location>
        <begin position="83"/>
        <end position="93"/>
    </location>
</feature>
<evidence type="ECO:0000256" key="1">
    <source>
        <dbReference type="SAM" id="MobiDB-lite"/>
    </source>
</evidence>
<organism evidence="2 3">
    <name type="scientific">Actinomadura luteofluorescens</name>
    <dbReference type="NCBI Taxonomy" id="46163"/>
    <lineage>
        <taxon>Bacteria</taxon>
        <taxon>Bacillati</taxon>
        <taxon>Actinomycetota</taxon>
        <taxon>Actinomycetes</taxon>
        <taxon>Streptosporangiales</taxon>
        <taxon>Thermomonosporaceae</taxon>
        <taxon>Actinomadura</taxon>
    </lineage>
</organism>
<feature type="region of interest" description="Disordered" evidence="1">
    <location>
        <begin position="1"/>
        <end position="141"/>
    </location>
</feature>
<reference evidence="2 3" key="1">
    <citation type="submission" date="2020-07" db="EMBL/GenBank/DDBJ databases">
        <title>Sequencing the genomes of 1000 actinobacteria strains.</title>
        <authorList>
            <person name="Klenk H.-P."/>
        </authorList>
    </citation>
    <scope>NUCLEOTIDE SEQUENCE [LARGE SCALE GENOMIC DNA]</scope>
    <source>
        <strain evidence="2 3">DSM 40398</strain>
    </source>
</reference>
<proteinExistence type="predicted"/>
<feature type="compositionally biased region" description="Low complexity" evidence="1">
    <location>
        <begin position="8"/>
        <end position="19"/>
    </location>
</feature>
<feature type="compositionally biased region" description="Low complexity" evidence="1">
    <location>
        <begin position="124"/>
        <end position="139"/>
    </location>
</feature>
<name>A0A7Y9JMC1_9ACTN</name>
<evidence type="ECO:0000313" key="2">
    <source>
        <dbReference type="EMBL" id="NYD52449.1"/>
    </source>
</evidence>
<dbReference type="EMBL" id="JACCBA010000001">
    <property type="protein sequence ID" value="NYD52449.1"/>
    <property type="molecule type" value="Genomic_DNA"/>
</dbReference>
<dbReference type="RefSeq" id="WP_179848652.1">
    <property type="nucleotide sequence ID" value="NZ_JACCBA010000001.1"/>
</dbReference>